<name>A0A2P4Y0V8_9STRA</name>
<keyword evidence="1" id="KW-0378">Hydrolase</keyword>
<dbReference type="EMBL" id="NCKW01006493">
    <property type="protein sequence ID" value="POM71445.1"/>
    <property type="molecule type" value="Genomic_DNA"/>
</dbReference>
<keyword evidence="2" id="KW-1185">Reference proteome</keyword>
<evidence type="ECO:0000313" key="2">
    <source>
        <dbReference type="Proteomes" id="UP000237271"/>
    </source>
</evidence>
<evidence type="ECO:0000313" key="1">
    <source>
        <dbReference type="EMBL" id="POM71445.1"/>
    </source>
</evidence>
<sequence>MQDQMDVTSGIVVQAKLQKLMFKQRDQTLAMGCTHGTNNEDWWSLPLQAADFQGWASCAKTNKLPQLQQFFNFQSLELDCGTTALSGY</sequence>
<gene>
    <name evidence="1" type="ORF">PHPALM_11990</name>
</gene>
<protein>
    <submittedName>
        <fullName evidence="1">Serine protease family S01A</fullName>
    </submittedName>
</protein>
<dbReference type="Proteomes" id="UP000237271">
    <property type="component" value="Unassembled WGS sequence"/>
</dbReference>
<organism evidence="1 2">
    <name type="scientific">Phytophthora palmivora</name>
    <dbReference type="NCBI Taxonomy" id="4796"/>
    <lineage>
        <taxon>Eukaryota</taxon>
        <taxon>Sar</taxon>
        <taxon>Stramenopiles</taxon>
        <taxon>Oomycota</taxon>
        <taxon>Peronosporomycetes</taxon>
        <taxon>Peronosporales</taxon>
        <taxon>Peronosporaceae</taxon>
        <taxon>Phytophthora</taxon>
    </lineage>
</organism>
<proteinExistence type="predicted"/>
<reference evidence="1 2" key="1">
    <citation type="journal article" date="2017" name="Genome Biol. Evol.">
        <title>Phytophthora megakarya and P. palmivora, closely related causal agents of cacao black pod rot, underwent increases in genome sizes and gene numbers by different mechanisms.</title>
        <authorList>
            <person name="Ali S.S."/>
            <person name="Shao J."/>
            <person name="Lary D.J."/>
            <person name="Kronmiller B."/>
            <person name="Shen D."/>
            <person name="Strem M.D."/>
            <person name="Amoako-Attah I."/>
            <person name="Akrofi A.Y."/>
            <person name="Begoude B.A."/>
            <person name="Ten Hoopen G.M."/>
            <person name="Coulibaly K."/>
            <person name="Kebe B.I."/>
            <person name="Melnick R.L."/>
            <person name="Guiltinan M.J."/>
            <person name="Tyler B.M."/>
            <person name="Meinhardt L.W."/>
            <person name="Bailey B.A."/>
        </authorList>
    </citation>
    <scope>NUCLEOTIDE SEQUENCE [LARGE SCALE GENOMIC DNA]</scope>
    <source>
        <strain evidence="2">sbr112.9</strain>
    </source>
</reference>
<dbReference type="AlphaFoldDB" id="A0A2P4Y0V8"/>
<keyword evidence="1" id="KW-0645">Protease</keyword>
<accession>A0A2P4Y0V8</accession>
<dbReference type="GO" id="GO:0006508">
    <property type="term" value="P:proteolysis"/>
    <property type="evidence" value="ECO:0007669"/>
    <property type="project" value="UniProtKB-KW"/>
</dbReference>
<comment type="caution">
    <text evidence="1">The sequence shown here is derived from an EMBL/GenBank/DDBJ whole genome shotgun (WGS) entry which is preliminary data.</text>
</comment>
<dbReference type="GO" id="GO:0008233">
    <property type="term" value="F:peptidase activity"/>
    <property type="evidence" value="ECO:0007669"/>
    <property type="project" value="UniProtKB-KW"/>
</dbReference>